<name>A0A5M6DL90_9BACT</name>
<dbReference type="AlphaFoldDB" id="A0A5M6DL90"/>
<organism evidence="1 2">
    <name type="scientific">Roseiconus nitratireducens</name>
    <dbReference type="NCBI Taxonomy" id="2605748"/>
    <lineage>
        <taxon>Bacteria</taxon>
        <taxon>Pseudomonadati</taxon>
        <taxon>Planctomycetota</taxon>
        <taxon>Planctomycetia</taxon>
        <taxon>Pirellulales</taxon>
        <taxon>Pirellulaceae</taxon>
        <taxon>Roseiconus</taxon>
    </lineage>
</organism>
<comment type="caution">
    <text evidence="1">The sequence shown here is derived from an EMBL/GenBank/DDBJ whole genome shotgun (WGS) entry which is preliminary data.</text>
</comment>
<sequence length="230" mass="25634">MTVEQERHLLEILRAPSPLESENGISVQRIAEQLSEHLPVVIDKVALEELGLSTETKLLDRVLMESPAVSSASGDASEDRWWDRTSAPPSAAPRLTLLGDLALRLDSSDLEIVLLHGRVVITTSEHAAEMNTVRMYEVSPLIDPSTDPVRPDGHGYRANRYQGIGDPGALSEYDRLIQTIQETLDPDCWEFLGGESTIRPINIRDRHWLVVSTPTMTQLKVQALLDRLNQ</sequence>
<proteinExistence type="predicted"/>
<keyword evidence="2" id="KW-1185">Reference proteome</keyword>
<dbReference type="EMBL" id="VWOX01000001">
    <property type="protein sequence ID" value="KAA5546920.1"/>
    <property type="molecule type" value="Genomic_DNA"/>
</dbReference>
<reference evidence="1 2" key="1">
    <citation type="submission" date="2019-08" db="EMBL/GenBank/DDBJ databases">
        <authorList>
            <person name="Dhanesh K."/>
            <person name="Kumar G."/>
            <person name="Sasikala C."/>
            <person name="Venkata Ramana C."/>
        </authorList>
    </citation>
    <scope>NUCLEOTIDE SEQUENCE [LARGE SCALE GENOMIC DNA]</scope>
    <source>
        <strain evidence="1 2">JC645</strain>
    </source>
</reference>
<dbReference type="Proteomes" id="UP000324479">
    <property type="component" value="Unassembled WGS sequence"/>
</dbReference>
<evidence type="ECO:0000313" key="1">
    <source>
        <dbReference type="EMBL" id="KAA5546920.1"/>
    </source>
</evidence>
<accession>A0A5M6DL90</accession>
<gene>
    <name evidence="1" type="ORF">FYK55_00395</name>
</gene>
<protein>
    <submittedName>
        <fullName evidence="1">Uncharacterized protein</fullName>
    </submittedName>
</protein>
<evidence type="ECO:0000313" key="2">
    <source>
        <dbReference type="Proteomes" id="UP000324479"/>
    </source>
</evidence>